<reference evidence="1" key="1">
    <citation type="submission" date="2023-03" db="EMBL/GenBank/DDBJ databases">
        <title>Massive genome expansion in bonnet fungi (Mycena s.s.) driven by repeated elements and novel gene families across ecological guilds.</title>
        <authorList>
            <consortium name="Lawrence Berkeley National Laboratory"/>
            <person name="Harder C.B."/>
            <person name="Miyauchi S."/>
            <person name="Viragh M."/>
            <person name="Kuo A."/>
            <person name="Thoen E."/>
            <person name="Andreopoulos B."/>
            <person name="Lu D."/>
            <person name="Skrede I."/>
            <person name="Drula E."/>
            <person name="Henrissat B."/>
            <person name="Morin E."/>
            <person name="Kohler A."/>
            <person name="Barry K."/>
            <person name="LaButti K."/>
            <person name="Morin E."/>
            <person name="Salamov A."/>
            <person name="Lipzen A."/>
            <person name="Mereny Z."/>
            <person name="Hegedus B."/>
            <person name="Baldrian P."/>
            <person name="Stursova M."/>
            <person name="Weitz H."/>
            <person name="Taylor A."/>
            <person name="Grigoriev I.V."/>
            <person name="Nagy L.G."/>
            <person name="Martin F."/>
            <person name="Kauserud H."/>
        </authorList>
    </citation>
    <scope>NUCLEOTIDE SEQUENCE</scope>
    <source>
        <strain evidence="1">CBHHK182m</strain>
    </source>
</reference>
<evidence type="ECO:0000313" key="1">
    <source>
        <dbReference type="EMBL" id="KAJ7757604.1"/>
    </source>
</evidence>
<organism evidence="1 2">
    <name type="scientific">Mycena metata</name>
    <dbReference type="NCBI Taxonomy" id="1033252"/>
    <lineage>
        <taxon>Eukaryota</taxon>
        <taxon>Fungi</taxon>
        <taxon>Dikarya</taxon>
        <taxon>Basidiomycota</taxon>
        <taxon>Agaricomycotina</taxon>
        <taxon>Agaricomycetes</taxon>
        <taxon>Agaricomycetidae</taxon>
        <taxon>Agaricales</taxon>
        <taxon>Marasmiineae</taxon>
        <taxon>Mycenaceae</taxon>
        <taxon>Mycena</taxon>
    </lineage>
</organism>
<comment type="caution">
    <text evidence="1">The sequence shown here is derived from an EMBL/GenBank/DDBJ whole genome shotgun (WGS) entry which is preliminary data.</text>
</comment>
<proteinExistence type="predicted"/>
<accession>A0AAD7NEK3</accession>
<keyword evidence="2" id="KW-1185">Reference proteome</keyword>
<gene>
    <name evidence="1" type="ORF">B0H16DRAFT_1457764</name>
</gene>
<evidence type="ECO:0000313" key="2">
    <source>
        <dbReference type="Proteomes" id="UP001215598"/>
    </source>
</evidence>
<dbReference type="Proteomes" id="UP001215598">
    <property type="component" value="Unassembled WGS sequence"/>
</dbReference>
<protein>
    <submittedName>
        <fullName evidence="1">Uncharacterized protein</fullName>
    </submittedName>
</protein>
<dbReference type="AlphaFoldDB" id="A0AAD7NEK3"/>
<dbReference type="EMBL" id="JARKIB010000044">
    <property type="protein sequence ID" value="KAJ7757604.1"/>
    <property type="molecule type" value="Genomic_DNA"/>
</dbReference>
<name>A0AAD7NEK3_9AGAR</name>
<sequence length="909" mass="102341">MAIHLADLLNPVDLAGQRVQASMQAGLVDIRPQLLRLSSFNREGVHATLAIQEQLLNAIEYLESQQHLAHIPVPALPPLPPVLIRMALEDIVAEVDVRLTRKTTLSKLYRYPPDAVLEYPETSLSKPTGHLFHLDPEEWLVPDLNIAYSRGEPMGRTLSGKEVFFDVMVNGNGEKVPCSESHSACQGVKVCPQSDKDNLAMPHTSASRANIQTWLRQDREDRLQYASPSKDIFCRTAAYLSAVRKLGCSRPLVEETLFSESEEEQKEVSEIYRQQGVCEGRIIFQYDNRGRPRVSCEHYDHLTSRDHFHDDHIGAAAGTYNLAYIKAVLTGNEEEVTCIEEAAFSLGYGPRVECTTVTNASSQRAICPHDHRDENGSLNQPLMERLECCVKFRVIEPLEEYRAACPYVLITSLGHHTHPIPLPTKTPPAIRSRIFQLLEELGDDIPDITPRRFLRHPILKAFLATEFRHTPQPTLSHLHISLANRSRIKAYIKQIKEIHCPEGTGWEAHHEEDDDDAPLKDNQLRIIVCMSPNASRRLLERSSYLQSDIAFKCIVDFLEFEMACMERDANTILGLYLQALAASMPLKADLHEPHRSLQSLTPYEHLHRLFRLCSNHYHRNITSCGVTQEVKGLMRDLLCMTHENWDGALTGIREKGRKAGNDWLRDKETTHFVFEAICWERSFIPEAIWRAGDSTTNFVESTHRDANREGVHCTLLGGLQKGQAFDALKLRTLEVFETYGIRPTYNSGHISENAFTNLRRRDNAQRKTLLLVDQQMETLNNKLQKSYEQLVKARHNILLKLQTNLAGHDISVAIQRLADLADRALAAHLKLVDDGKELEGRGTGKVAVQEYTLTPNGARATVLGTTVLSPSLDSLFAISEAIGAGQFGQPPGEYGSTESLLLKGTYSWA</sequence>